<sequence length="168" mass="18489">MTGMGPVVDDGRMGGVPERFEDPLIRLYALADEGILVVCPRCRGRAVVVPWPDRGGDVFESPRRLACAGCGHVATVVPEWSEWGGATDPYFGLPLWLRARCCGGRTVWAFNESHVDLLERFVGARVRERRASPGTMSLVARLPRWMKTAKNRDEVLRAIGALRASLTG</sequence>
<dbReference type="AlphaFoldDB" id="A0A421B592"/>
<protein>
    <submittedName>
        <fullName evidence="1">Uncharacterized protein</fullName>
    </submittedName>
</protein>
<dbReference type="RefSeq" id="WP_246009979.1">
    <property type="nucleotide sequence ID" value="NZ_RCDD01000002.1"/>
</dbReference>
<accession>A0A421B592</accession>
<dbReference type="Proteomes" id="UP000282454">
    <property type="component" value="Unassembled WGS sequence"/>
</dbReference>
<proteinExistence type="predicted"/>
<name>A0A421B592_9PSEU</name>
<organism evidence="1 2">
    <name type="scientific">Actinokineospora cianjurensis</name>
    <dbReference type="NCBI Taxonomy" id="585224"/>
    <lineage>
        <taxon>Bacteria</taxon>
        <taxon>Bacillati</taxon>
        <taxon>Actinomycetota</taxon>
        <taxon>Actinomycetes</taxon>
        <taxon>Pseudonocardiales</taxon>
        <taxon>Pseudonocardiaceae</taxon>
        <taxon>Actinokineospora</taxon>
    </lineage>
</organism>
<evidence type="ECO:0000313" key="2">
    <source>
        <dbReference type="Proteomes" id="UP000282454"/>
    </source>
</evidence>
<dbReference type="EMBL" id="RCDD01000002">
    <property type="protein sequence ID" value="RLK59440.1"/>
    <property type="molecule type" value="Genomic_DNA"/>
</dbReference>
<comment type="caution">
    <text evidence="1">The sequence shown here is derived from an EMBL/GenBank/DDBJ whole genome shotgun (WGS) entry which is preliminary data.</text>
</comment>
<gene>
    <name evidence="1" type="ORF">CLV68_3927</name>
</gene>
<keyword evidence="2" id="KW-1185">Reference proteome</keyword>
<evidence type="ECO:0000313" key="1">
    <source>
        <dbReference type="EMBL" id="RLK59440.1"/>
    </source>
</evidence>
<reference evidence="1 2" key="1">
    <citation type="submission" date="2018-10" db="EMBL/GenBank/DDBJ databases">
        <title>Genomic Encyclopedia of Archaeal and Bacterial Type Strains, Phase II (KMG-II): from individual species to whole genera.</title>
        <authorList>
            <person name="Goeker M."/>
        </authorList>
    </citation>
    <scope>NUCLEOTIDE SEQUENCE [LARGE SCALE GENOMIC DNA]</scope>
    <source>
        <strain evidence="1 2">DSM 45657</strain>
    </source>
</reference>